<dbReference type="PATRIC" id="fig|1613.112.peg.1951"/>
<evidence type="ECO:0000313" key="3">
    <source>
        <dbReference type="Proteomes" id="UP000094714"/>
    </source>
</evidence>
<dbReference type="Proteomes" id="UP000094714">
    <property type="component" value="Chromosome"/>
</dbReference>
<dbReference type="InterPro" id="IPR036390">
    <property type="entry name" value="WH_DNA-bd_sf"/>
</dbReference>
<dbReference type="PANTHER" id="PTHR34580">
    <property type="match status" value="1"/>
</dbReference>
<dbReference type="SUPFAM" id="SSF46785">
    <property type="entry name" value="Winged helix' DNA-binding domain"/>
    <property type="match status" value="1"/>
</dbReference>
<feature type="domain" description="Helix-turn-helix type 11" evidence="1">
    <location>
        <begin position="17"/>
        <end position="71"/>
    </location>
</feature>
<reference evidence="2 3" key="1">
    <citation type="submission" date="2016-09" db="EMBL/GenBank/DDBJ databases">
        <title>Genome Sequence of the Lactobacillus fermentum strain NCC2970 (CNCM I-5068).</title>
        <authorList>
            <person name="Barretto C."/>
            <person name="Ngom-Bru C."/>
            <person name="Genevaz A."/>
            <person name="Fournier C."/>
            <person name="Moine D."/>
            <person name="Kassam M."/>
            <person name="Iltis A."/>
            <person name="Sagory-Zalkind P."/>
            <person name="Faucherand G."/>
            <person name="Descombes P."/>
            <person name="Duboux S."/>
        </authorList>
    </citation>
    <scope>NUCLEOTIDE SEQUENCE [LARGE SCALE GENOMIC DNA]</scope>
    <source>
        <strain evidence="2 3">NCC2970</strain>
    </source>
</reference>
<dbReference type="Pfam" id="PF08279">
    <property type="entry name" value="HTH_11"/>
    <property type="match status" value="1"/>
</dbReference>
<evidence type="ECO:0000259" key="1">
    <source>
        <dbReference type="Pfam" id="PF08279"/>
    </source>
</evidence>
<dbReference type="InterPro" id="IPR051534">
    <property type="entry name" value="CBASS_pafABC_assoc_protein"/>
</dbReference>
<accession>A0A1D7ZZM4</accession>
<gene>
    <name evidence="2" type="ORF">LACFE_CDS1863</name>
</gene>
<dbReference type="InterPro" id="IPR013196">
    <property type="entry name" value="HTH_11"/>
</dbReference>
<dbReference type="Gene3D" id="1.10.10.10">
    <property type="entry name" value="Winged helix-like DNA-binding domain superfamily/Winged helix DNA-binding domain"/>
    <property type="match status" value="1"/>
</dbReference>
<name>A0A1D7ZZM4_LIMFE</name>
<dbReference type="EMBL" id="CP017151">
    <property type="protein sequence ID" value="AOR75304.1"/>
    <property type="molecule type" value="Genomic_DNA"/>
</dbReference>
<protein>
    <submittedName>
        <fullName evidence="2">DeoR family transcriptional regulator</fullName>
    </submittedName>
</protein>
<organism evidence="2 3">
    <name type="scientific">Limosilactobacillus fermentum</name>
    <name type="common">Lactobacillus fermentum</name>
    <dbReference type="NCBI Taxonomy" id="1613"/>
    <lineage>
        <taxon>Bacteria</taxon>
        <taxon>Bacillati</taxon>
        <taxon>Bacillota</taxon>
        <taxon>Bacilli</taxon>
        <taxon>Lactobacillales</taxon>
        <taxon>Lactobacillaceae</taxon>
        <taxon>Limosilactobacillus</taxon>
    </lineage>
</organism>
<sequence>MLSPLQKGEMNLQKSARLNQELIYLSDKHSFHLSDLMTTFKISKRTALRDIESLEQLGLALYSTPGPAGGYHLIQEGLLTKVYFNPDEIHAIFFALKAMSMMSETPFNEPFKQIRAKLLMNLAPNRQAGVRRLEDAVAYYTVPAVKHNPYLRNLLTIISHNHLASVTFNGQALTIQPYQLLYRDGYWLVASWDPTSQTCWNYRCDCLTSCQELASPLALTKQELQAKIKLFNHGEGGVKFKALLTEHGRDHFLRSNYPSMRLEENAGRYYLTGYYNERTFDYVVDYLLTFSNHAKLIEPQPLIDGYLKKLRTLLNQYAD</sequence>
<dbReference type="InterPro" id="IPR036388">
    <property type="entry name" value="WH-like_DNA-bd_sf"/>
</dbReference>
<proteinExistence type="predicted"/>
<dbReference type="AlphaFoldDB" id="A0A1D7ZZM4"/>
<dbReference type="PANTHER" id="PTHR34580:SF9">
    <property type="entry name" value="SLL5097 PROTEIN"/>
    <property type="match status" value="1"/>
</dbReference>
<evidence type="ECO:0000313" key="2">
    <source>
        <dbReference type="EMBL" id="AOR75304.1"/>
    </source>
</evidence>